<dbReference type="SUPFAM" id="SSF55729">
    <property type="entry name" value="Acyl-CoA N-acyltransferases (Nat)"/>
    <property type="match status" value="1"/>
</dbReference>
<dbReference type="InterPro" id="IPR042203">
    <property type="entry name" value="Leu/Phe-tRNA_Trfase_C"/>
</dbReference>
<dbReference type="InterPro" id="IPR004616">
    <property type="entry name" value="Leu/Phe-tRNA_Trfase"/>
</dbReference>
<dbReference type="Gene3D" id="3.40.630.70">
    <property type="entry name" value="Leucyl/phenylalanyl-tRNA-protein transferase, C-terminal domain"/>
    <property type="match status" value="1"/>
</dbReference>
<dbReference type="GO" id="GO:0005737">
    <property type="term" value="C:cytoplasm"/>
    <property type="evidence" value="ECO:0007669"/>
    <property type="project" value="UniProtKB-SubCell"/>
</dbReference>
<name>A0A2W5TF55_9BACT</name>
<dbReference type="Proteomes" id="UP000249061">
    <property type="component" value="Unassembled WGS sequence"/>
</dbReference>
<gene>
    <name evidence="4" type="primary">aat</name>
    <name evidence="5" type="ORF">DI536_16135</name>
</gene>
<organism evidence="5 6">
    <name type="scientific">Archangium gephyra</name>
    <dbReference type="NCBI Taxonomy" id="48"/>
    <lineage>
        <taxon>Bacteria</taxon>
        <taxon>Pseudomonadati</taxon>
        <taxon>Myxococcota</taxon>
        <taxon>Myxococcia</taxon>
        <taxon>Myxococcales</taxon>
        <taxon>Cystobacterineae</taxon>
        <taxon>Archangiaceae</taxon>
        <taxon>Archangium</taxon>
    </lineage>
</organism>
<comment type="similarity">
    <text evidence="4">Belongs to the L/F-transferase family.</text>
</comment>
<reference evidence="5 6" key="1">
    <citation type="submission" date="2017-08" db="EMBL/GenBank/DDBJ databases">
        <title>Infants hospitalized years apart are colonized by the same room-sourced microbial strains.</title>
        <authorList>
            <person name="Brooks B."/>
            <person name="Olm M.R."/>
            <person name="Firek B.A."/>
            <person name="Baker R."/>
            <person name="Thomas B.C."/>
            <person name="Morowitz M.J."/>
            <person name="Banfield J.F."/>
        </authorList>
    </citation>
    <scope>NUCLEOTIDE SEQUENCE [LARGE SCALE GENOMIC DNA]</scope>
    <source>
        <strain evidence="5">S2_003_000_R2_14</strain>
    </source>
</reference>
<evidence type="ECO:0000313" key="6">
    <source>
        <dbReference type="Proteomes" id="UP000249061"/>
    </source>
</evidence>
<keyword evidence="2 4" id="KW-0808">Transferase</keyword>
<dbReference type="PANTHER" id="PTHR30098">
    <property type="entry name" value="LEUCYL/PHENYLALANYL-TRNA--PROTEIN TRANSFERASE"/>
    <property type="match status" value="1"/>
</dbReference>
<dbReference type="PANTHER" id="PTHR30098:SF2">
    <property type="entry name" value="LEUCYL_PHENYLALANYL-TRNA--PROTEIN TRANSFERASE"/>
    <property type="match status" value="1"/>
</dbReference>
<comment type="function">
    <text evidence="4">Functions in the N-end rule pathway of protein degradation where it conjugates Leu, Phe and, less efficiently, Met from aminoacyl-tRNAs to the N-termini of proteins containing an N-terminal arginine or lysine.</text>
</comment>
<dbReference type="NCBIfam" id="TIGR00667">
    <property type="entry name" value="aat"/>
    <property type="match status" value="1"/>
</dbReference>
<dbReference type="InterPro" id="IPR042221">
    <property type="entry name" value="Leu/Phe-tRNA_Trfase_N"/>
</dbReference>
<evidence type="ECO:0000256" key="3">
    <source>
        <dbReference type="ARBA" id="ARBA00023315"/>
    </source>
</evidence>
<evidence type="ECO:0000256" key="1">
    <source>
        <dbReference type="ARBA" id="ARBA00022490"/>
    </source>
</evidence>
<evidence type="ECO:0000313" key="5">
    <source>
        <dbReference type="EMBL" id="PZR11863.1"/>
    </source>
</evidence>
<dbReference type="EMBL" id="QFQP01000013">
    <property type="protein sequence ID" value="PZR11863.1"/>
    <property type="molecule type" value="Genomic_DNA"/>
</dbReference>
<protein>
    <recommendedName>
        <fullName evidence="4">Leucyl/phenylalanyl-tRNA--protein transferase</fullName>
        <ecNumber evidence="4">2.3.2.6</ecNumber>
    </recommendedName>
    <alternativeName>
        <fullName evidence="4">L/F-transferase</fullName>
    </alternativeName>
    <alternativeName>
        <fullName evidence="4">Leucyltransferase</fullName>
    </alternativeName>
    <alternativeName>
        <fullName evidence="4">Phenyalanyltransferase</fullName>
    </alternativeName>
</protein>
<comment type="catalytic activity">
    <reaction evidence="4">
        <text>N-terminal L-arginyl-[protein] + L-leucyl-tRNA(Leu) = N-terminal L-leucyl-L-arginyl-[protein] + tRNA(Leu) + H(+)</text>
        <dbReference type="Rhea" id="RHEA:50416"/>
        <dbReference type="Rhea" id="RHEA-COMP:9613"/>
        <dbReference type="Rhea" id="RHEA-COMP:9622"/>
        <dbReference type="Rhea" id="RHEA-COMP:12672"/>
        <dbReference type="Rhea" id="RHEA-COMP:12673"/>
        <dbReference type="ChEBI" id="CHEBI:15378"/>
        <dbReference type="ChEBI" id="CHEBI:64719"/>
        <dbReference type="ChEBI" id="CHEBI:78442"/>
        <dbReference type="ChEBI" id="CHEBI:78494"/>
        <dbReference type="ChEBI" id="CHEBI:133044"/>
        <dbReference type="EC" id="2.3.2.6"/>
    </reaction>
</comment>
<comment type="subcellular location">
    <subcellularLocation>
        <location evidence="4">Cytoplasm</location>
    </subcellularLocation>
</comment>
<dbReference type="InterPro" id="IPR016181">
    <property type="entry name" value="Acyl_CoA_acyltransferase"/>
</dbReference>
<dbReference type="HAMAP" id="MF_00688">
    <property type="entry name" value="Leu_Phe_trans"/>
    <property type="match status" value="1"/>
</dbReference>
<sequence>MHFLGPDPTRFPPIEDTDADGIIAVGGDLRPERLEEAYRRGIFPWYSEGLPILWHCPDPRFVLEPKSLHVPRSLRKMMNRGVYEVKLDTAFEGVIDGCAKTKRPGQRGTWITRDMRKAYLKLHELGLAHSAETWFDGRLVGGLYGVSLGRVFYGESMFAHADDASKVAFVTLVEWMRGWGVQLVDCQQETAHLARFGATPWPRDRFTAALASLTSFPTRQGRWSLQEGAA</sequence>
<proteinExistence type="inferred from homology"/>
<dbReference type="EC" id="2.3.2.6" evidence="4"/>
<dbReference type="Gene3D" id="3.30.70.3550">
    <property type="entry name" value="Leucyl/phenylalanyl-tRNA-protein transferase, N-terminal domain"/>
    <property type="match status" value="1"/>
</dbReference>
<keyword evidence="1 4" id="KW-0963">Cytoplasm</keyword>
<evidence type="ECO:0000256" key="4">
    <source>
        <dbReference type="HAMAP-Rule" id="MF_00688"/>
    </source>
</evidence>
<comment type="catalytic activity">
    <reaction evidence="4">
        <text>N-terminal L-lysyl-[protein] + L-leucyl-tRNA(Leu) = N-terminal L-leucyl-L-lysyl-[protein] + tRNA(Leu) + H(+)</text>
        <dbReference type="Rhea" id="RHEA:12340"/>
        <dbReference type="Rhea" id="RHEA-COMP:9613"/>
        <dbReference type="Rhea" id="RHEA-COMP:9622"/>
        <dbReference type="Rhea" id="RHEA-COMP:12670"/>
        <dbReference type="Rhea" id="RHEA-COMP:12671"/>
        <dbReference type="ChEBI" id="CHEBI:15378"/>
        <dbReference type="ChEBI" id="CHEBI:65249"/>
        <dbReference type="ChEBI" id="CHEBI:78442"/>
        <dbReference type="ChEBI" id="CHEBI:78494"/>
        <dbReference type="ChEBI" id="CHEBI:133043"/>
        <dbReference type="EC" id="2.3.2.6"/>
    </reaction>
</comment>
<accession>A0A2W5TF55</accession>
<comment type="caution">
    <text evidence="5">The sequence shown here is derived from an EMBL/GenBank/DDBJ whole genome shotgun (WGS) entry which is preliminary data.</text>
</comment>
<dbReference type="GO" id="GO:0030163">
    <property type="term" value="P:protein catabolic process"/>
    <property type="evidence" value="ECO:0007669"/>
    <property type="project" value="UniProtKB-UniRule"/>
</dbReference>
<dbReference type="GO" id="GO:0008914">
    <property type="term" value="F:leucyl-tRNA--protein transferase activity"/>
    <property type="evidence" value="ECO:0007669"/>
    <property type="project" value="UniProtKB-UniRule"/>
</dbReference>
<dbReference type="AlphaFoldDB" id="A0A2W5TF55"/>
<dbReference type="Pfam" id="PF03588">
    <property type="entry name" value="Leu_Phe_trans"/>
    <property type="match status" value="1"/>
</dbReference>
<evidence type="ECO:0000256" key="2">
    <source>
        <dbReference type="ARBA" id="ARBA00022679"/>
    </source>
</evidence>
<keyword evidence="3 4" id="KW-0012">Acyltransferase</keyword>
<comment type="catalytic activity">
    <reaction evidence="4">
        <text>L-phenylalanyl-tRNA(Phe) + an N-terminal L-alpha-aminoacyl-[protein] = an N-terminal L-phenylalanyl-L-alpha-aminoacyl-[protein] + tRNA(Phe)</text>
        <dbReference type="Rhea" id="RHEA:43632"/>
        <dbReference type="Rhea" id="RHEA-COMP:9668"/>
        <dbReference type="Rhea" id="RHEA-COMP:9699"/>
        <dbReference type="Rhea" id="RHEA-COMP:10636"/>
        <dbReference type="Rhea" id="RHEA-COMP:10637"/>
        <dbReference type="ChEBI" id="CHEBI:78442"/>
        <dbReference type="ChEBI" id="CHEBI:78531"/>
        <dbReference type="ChEBI" id="CHEBI:78597"/>
        <dbReference type="ChEBI" id="CHEBI:83561"/>
        <dbReference type="EC" id="2.3.2.6"/>
    </reaction>
</comment>